<comment type="caution">
    <text evidence="1">The sequence shown here is derived from an EMBL/GenBank/DDBJ whole genome shotgun (WGS) entry which is preliminary data.</text>
</comment>
<reference evidence="1" key="1">
    <citation type="submission" date="2023-08" db="EMBL/GenBank/DDBJ databases">
        <title>Reference Genome Resource for the Citrus Pathogen Phytophthora citrophthora.</title>
        <authorList>
            <person name="Moller H."/>
            <person name="Coetzee B."/>
            <person name="Rose L.J."/>
            <person name="Van Niekerk J.M."/>
        </authorList>
    </citation>
    <scope>NUCLEOTIDE SEQUENCE</scope>
    <source>
        <strain evidence="1">STE-U-9442</strain>
    </source>
</reference>
<protein>
    <submittedName>
        <fullName evidence="1">Uncharacterized protein</fullName>
    </submittedName>
</protein>
<gene>
    <name evidence="1" type="ORF">P3T76_008062</name>
</gene>
<organism evidence="1 2">
    <name type="scientific">Phytophthora citrophthora</name>
    <dbReference type="NCBI Taxonomy" id="4793"/>
    <lineage>
        <taxon>Eukaryota</taxon>
        <taxon>Sar</taxon>
        <taxon>Stramenopiles</taxon>
        <taxon>Oomycota</taxon>
        <taxon>Peronosporomycetes</taxon>
        <taxon>Peronosporales</taxon>
        <taxon>Peronosporaceae</taxon>
        <taxon>Phytophthora</taxon>
    </lineage>
</organism>
<sequence length="156" mass="17452">MTLAMATAGAVVEEVEKGHHLHKGFTRSGLSERQIFWFWLVLAQRLRSLRPSNIQHEITSIIHQMASIADGQAVELPGPFPAPMVPANFRCGEVHFHRRFPTPAQTTQSSTPYRLDIIYATCITSGTAHGSRFLFSESRRTKASLSASPNLYRPYT</sequence>
<dbReference type="AlphaFoldDB" id="A0AAD9LLL8"/>
<keyword evidence="2" id="KW-1185">Reference proteome</keyword>
<evidence type="ECO:0000313" key="1">
    <source>
        <dbReference type="EMBL" id="KAK1940611.1"/>
    </source>
</evidence>
<evidence type="ECO:0000313" key="2">
    <source>
        <dbReference type="Proteomes" id="UP001259832"/>
    </source>
</evidence>
<dbReference type="Proteomes" id="UP001259832">
    <property type="component" value="Unassembled WGS sequence"/>
</dbReference>
<proteinExistence type="predicted"/>
<dbReference type="EMBL" id="JASMQC010000014">
    <property type="protein sequence ID" value="KAK1940611.1"/>
    <property type="molecule type" value="Genomic_DNA"/>
</dbReference>
<accession>A0AAD9LLL8</accession>
<name>A0AAD9LLL8_9STRA</name>